<keyword evidence="2 5" id="KW-0812">Transmembrane</keyword>
<feature type="domain" description="Peptidase S54 rhomboid" evidence="6">
    <location>
        <begin position="43"/>
        <end position="185"/>
    </location>
</feature>
<proteinExistence type="predicted"/>
<dbReference type="AlphaFoldDB" id="A0A840BRF5"/>
<evidence type="ECO:0000256" key="5">
    <source>
        <dbReference type="SAM" id="Phobius"/>
    </source>
</evidence>
<dbReference type="RefSeq" id="WP_183636009.1">
    <property type="nucleotide sequence ID" value="NZ_BAABLE010000005.1"/>
</dbReference>
<keyword evidence="7" id="KW-0378">Hydrolase</keyword>
<keyword evidence="7" id="KW-0645">Protease</keyword>
<evidence type="ECO:0000259" key="6">
    <source>
        <dbReference type="Pfam" id="PF01694"/>
    </source>
</evidence>
<dbReference type="Pfam" id="PF01694">
    <property type="entry name" value="Rhomboid"/>
    <property type="match status" value="1"/>
</dbReference>
<evidence type="ECO:0000256" key="4">
    <source>
        <dbReference type="ARBA" id="ARBA00023136"/>
    </source>
</evidence>
<organism evidence="7 8">
    <name type="scientific">Niveibacterium umoris</name>
    <dbReference type="NCBI Taxonomy" id="1193620"/>
    <lineage>
        <taxon>Bacteria</taxon>
        <taxon>Pseudomonadati</taxon>
        <taxon>Pseudomonadota</taxon>
        <taxon>Betaproteobacteria</taxon>
        <taxon>Rhodocyclales</taxon>
        <taxon>Rhodocyclaceae</taxon>
        <taxon>Niveibacterium</taxon>
    </lineage>
</organism>
<comment type="subcellular location">
    <subcellularLocation>
        <location evidence="1">Membrane</location>
        <topology evidence="1">Multi-pass membrane protein</topology>
    </subcellularLocation>
</comment>
<dbReference type="PROSITE" id="PS51257">
    <property type="entry name" value="PROKAR_LIPOPROTEIN"/>
    <property type="match status" value="1"/>
</dbReference>
<sequence length="197" mass="20423">MSAAIRLPYVSVALAGCALAALALPEGLQDALALSRAPLTGGALWQLWSGHLMHFGATHALTDLLALCCAAVLVEADLGSRRTLLLYFGAAPLISLTTLLAAPHLVAYRGASALAVTLCFAAAERLWRDRHLRAPLLLIAAAFTAKLACDAWGLQTDLSGLPAGIAVAWQAHVAGAVIGLILALIPQVRRRAPNATA</sequence>
<feature type="transmembrane region" description="Helical" evidence="5">
    <location>
        <begin position="53"/>
        <end position="73"/>
    </location>
</feature>
<dbReference type="InterPro" id="IPR035952">
    <property type="entry name" value="Rhomboid-like_sf"/>
</dbReference>
<evidence type="ECO:0000256" key="1">
    <source>
        <dbReference type="ARBA" id="ARBA00004141"/>
    </source>
</evidence>
<keyword evidence="8" id="KW-1185">Reference proteome</keyword>
<dbReference type="Gene3D" id="1.20.1540.10">
    <property type="entry name" value="Rhomboid-like"/>
    <property type="match status" value="1"/>
</dbReference>
<reference evidence="7 8" key="1">
    <citation type="submission" date="2020-08" db="EMBL/GenBank/DDBJ databases">
        <title>Genomic Encyclopedia of Type Strains, Phase IV (KMG-IV): sequencing the most valuable type-strain genomes for metagenomic binning, comparative biology and taxonomic classification.</title>
        <authorList>
            <person name="Goeker M."/>
        </authorList>
    </citation>
    <scope>NUCLEOTIDE SEQUENCE [LARGE SCALE GENOMIC DNA]</scope>
    <source>
        <strain evidence="7 8">DSM 106739</strain>
    </source>
</reference>
<dbReference type="SUPFAM" id="SSF144091">
    <property type="entry name" value="Rhomboid-like"/>
    <property type="match status" value="1"/>
</dbReference>
<evidence type="ECO:0000256" key="3">
    <source>
        <dbReference type="ARBA" id="ARBA00022989"/>
    </source>
</evidence>
<evidence type="ECO:0000313" key="8">
    <source>
        <dbReference type="Proteomes" id="UP000561045"/>
    </source>
</evidence>
<feature type="transmembrane region" description="Helical" evidence="5">
    <location>
        <begin position="166"/>
        <end position="185"/>
    </location>
</feature>
<dbReference type="Proteomes" id="UP000561045">
    <property type="component" value="Unassembled WGS sequence"/>
</dbReference>
<accession>A0A840BRF5</accession>
<comment type="caution">
    <text evidence="7">The sequence shown here is derived from an EMBL/GenBank/DDBJ whole genome shotgun (WGS) entry which is preliminary data.</text>
</comment>
<name>A0A840BRF5_9RHOO</name>
<protein>
    <submittedName>
        <fullName evidence="7">Rhomboid family GlyGly-CTERM serine protease</fullName>
    </submittedName>
</protein>
<feature type="transmembrane region" description="Helical" evidence="5">
    <location>
        <begin position="85"/>
        <end position="102"/>
    </location>
</feature>
<evidence type="ECO:0000256" key="2">
    <source>
        <dbReference type="ARBA" id="ARBA00022692"/>
    </source>
</evidence>
<keyword evidence="3 5" id="KW-1133">Transmembrane helix</keyword>
<dbReference type="GO" id="GO:0004252">
    <property type="term" value="F:serine-type endopeptidase activity"/>
    <property type="evidence" value="ECO:0007669"/>
    <property type="project" value="InterPro"/>
</dbReference>
<dbReference type="GO" id="GO:0006508">
    <property type="term" value="P:proteolysis"/>
    <property type="evidence" value="ECO:0007669"/>
    <property type="project" value="UniProtKB-KW"/>
</dbReference>
<keyword evidence="4 5" id="KW-0472">Membrane</keyword>
<dbReference type="InterPro" id="IPR022764">
    <property type="entry name" value="Peptidase_S54_rhomboid_dom"/>
</dbReference>
<dbReference type="GO" id="GO:0016020">
    <property type="term" value="C:membrane"/>
    <property type="evidence" value="ECO:0007669"/>
    <property type="project" value="UniProtKB-SubCell"/>
</dbReference>
<gene>
    <name evidence="7" type="ORF">GGR36_003464</name>
</gene>
<dbReference type="EMBL" id="JACIET010000002">
    <property type="protein sequence ID" value="MBB4014118.1"/>
    <property type="molecule type" value="Genomic_DNA"/>
</dbReference>
<evidence type="ECO:0000313" key="7">
    <source>
        <dbReference type="EMBL" id="MBB4014118.1"/>
    </source>
</evidence>